<accession>T0R2P8</accession>
<evidence type="ECO:0000313" key="2">
    <source>
        <dbReference type="EMBL" id="EQC41236.1"/>
    </source>
</evidence>
<dbReference type="VEuPathDB" id="FungiDB:SDRG_01211"/>
<dbReference type="InParanoid" id="T0R2P8"/>
<protein>
    <submittedName>
        <fullName evidence="2">Uncharacterized protein</fullName>
    </submittedName>
</protein>
<dbReference type="RefSeq" id="XP_008604950.1">
    <property type="nucleotide sequence ID" value="XM_008606728.1"/>
</dbReference>
<proteinExistence type="predicted"/>
<feature type="region of interest" description="Disordered" evidence="1">
    <location>
        <begin position="102"/>
        <end position="122"/>
    </location>
</feature>
<evidence type="ECO:0000313" key="3">
    <source>
        <dbReference type="Proteomes" id="UP000030762"/>
    </source>
</evidence>
<dbReference type="OrthoDB" id="72486at2759"/>
<dbReference type="EMBL" id="JH767134">
    <property type="protein sequence ID" value="EQC41236.1"/>
    <property type="molecule type" value="Genomic_DNA"/>
</dbReference>
<gene>
    <name evidence="2" type="ORF">SDRG_01211</name>
</gene>
<organism evidence="2 3">
    <name type="scientific">Saprolegnia diclina (strain VS20)</name>
    <dbReference type="NCBI Taxonomy" id="1156394"/>
    <lineage>
        <taxon>Eukaryota</taxon>
        <taxon>Sar</taxon>
        <taxon>Stramenopiles</taxon>
        <taxon>Oomycota</taxon>
        <taxon>Saprolegniomycetes</taxon>
        <taxon>Saprolegniales</taxon>
        <taxon>Saprolegniaceae</taxon>
        <taxon>Saprolegnia</taxon>
    </lineage>
</organism>
<dbReference type="GeneID" id="19941938"/>
<sequence>MYSIDAAQDDVLLPLRRRRKSEDEGDDDDDDELHGSPRLPLCSPLAKLMVEWDDLESVILNMRTPAQSIGELLTSLESIDFSVMLEDDPEVFSTFVKQTEIETLDEPEPDSDEPTSQEADDQSITEAFTLQDIIDAWGDEYIFFILLQIPQREQVRLQTVFWNFFHATMPNMDMAKLSERRVYQLYRFAAKTLATCI</sequence>
<name>T0R2P8_SAPDV</name>
<dbReference type="OMA" id="WDDLESV"/>
<keyword evidence="3" id="KW-1185">Reference proteome</keyword>
<dbReference type="AlphaFoldDB" id="T0R2P8"/>
<feature type="region of interest" description="Disordered" evidence="1">
    <location>
        <begin position="1"/>
        <end position="38"/>
    </location>
</feature>
<dbReference type="Proteomes" id="UP000030762">
    <property type="component" value="Unassembled WGS sequence"/>
</dbReference>
<reference evidence="2 3" key="1">
    <citation type="submission" date="2012-04" db="EMBL/GenBank/DDBJ databases">
        <title>The Genome Sequence of Saprolegnia declina VS20.</title>
        <authorList>
            <consortium name="The Broad Institute Genome Sequencing Platform"/>
            <person name="Russ C."/>
            <person name="Nusbaum C."/>
            <person name="Tyler B."/>
            <person name="van West P."/>
            <person name="Dieguez-Uribeondo J."/>
            <person name="de Bruijn I."/>
            <person name="Tripathy S."/>
            <person name="Jiang R."/>
            <person name="Young S.K."/>
            <person name="Zeng Q."/>
            <person name="Gargeya S."/>
            <person name="Fitzgerald M."/>
            <person name="Haas B."/>
            <person name="Abouelleil A."/>
            <person name="Alvarado L."/>
            <person name="Arachchi H.M."/>
            <person name="Berlin A."/>
            <person name="Chapman S.B."/>
            <person name="Goldberg J."/>
            <person name="Griggs A."/>
            <person name="Gujja S."/>
            <person name="Hansen M."/>
            <person name="Howarth C."/>
            <person name="Imamovic A."/>
            <person name="Larimer J."/>
            <person name="McCowen C."/>
            <person name="Montmayeur A."/>
            <person name="Murphy C."/>
            <person name="Neiman D."/>
            <person name="Pearson M."/>
            <person name="Priest M."/>
            <person name="Roberts A."/>
            <person name="Saif S."/>
            <person name="Shea T."/>
            <person name="Sisk P."/>
            <person name="Sykes S."/>
            <person name="Wortman J."/>
            <person name="Nusbaum C."/>
            <person name="Birren B."/>
        </authorList>
    </citation>
    <scope>NUCLEOTIDE SEQUENCE [LARGE SCALE GENOMIC DNA]</scope>
    <source>
        <strain evidence="2 3">VS20</strain>
    </source>
</reference>
<evidence type="ECO:0000256" key="1">
    <source>
        <dbReference type="SAM" id="MobiDB-lite"/>
    </source>
</evidence>
<feature type="compositionally biased region" description="Acidic residues" evidence="1">
    <location>
        <begin position="23"/>
        <end position="32"/>
    </location>
</feature>